<dbReference type="EMBL" id="LR215974">
    <property type="protein sequence ID" value="VFB03671.1"/>
    <property type="molecule type" value="Genomic_DNA"/>
</dbReference>
<dbReference type="GO" id="GO:0003677">
    <property type="term" value="F:DNA binding"/>
    <property type="evidence" value="ECO:0007669"/>
    <property type="project" value="InterPro"/>
</dbReference>
<gene>
    <name evidence="2" type="ORF">NCTC12078_01687</name>
</gene>
<feature type="domain" description="HTH cro/C1-type" evidence="1">
    <location>
        <begin position="7"/>
        <end position="61"/>
    </location>
</feature>
<organism evidence="2 3">
    <name type="scientific">Chryseobacterium taihuense</name>
    <dbReference type="NCBI Taxonomy" id="1141221"/>
    <lineage>
        <taxon>Bacteria</taxon>
        <taxon>Pseudomonadati</taxon>
        <taxon>Bacteroidota</taxon>
        <taxon>Flavobacteriia</taxon>
        <taxon>Flavobacteriales</taxon>
        <taxon>Weeksellaceae</taxon>
        <taxon>Chryseobacterium group</taxon>
        <taxon>Chryseobacterium</taxon>
    </lineage>
</organism>
<reference evidence="2 3" key="1">
    <citation type="submission" date="2019-02" db="EMBL/GenBank/DDBJ databases">
        <authorList>
            <consortium name="Pathogen Informatics"/>
        </authorList>
    </citation>
    <scope>NUCLEOTIDE SEQUENCE [LARGE SCALE GENOMIC DNA]</scope>
    <source>
        <strain evidence="2 3">3012STDY6944375</strain>
    </source>
</reference>
<name>A0A4U8WBF3_9FLAO</name>
<dbReference type="InterPro" id="IPR010982">
    <property type="entry name" value="Lambda_DNA-bd_dom_sf"/>
</dbReference>
<evidence type="ECO:0000313" key="2">
    <source>
        <dbReference type="EMBL" id="VFB03671.1"/>
    </source>
</evidence>
<dbReference type="PROSITE" id="PS50943">
    <property type="entry name" value="HTH_CROC1"/>
    <property type="match status" value="1"/>
</dbReference>
<protein>
    <submittedName>
        <fullName evidence="2">Helix-turn-helix domain</fullName>
    </submittedName>
</protein>
<accession>A0A4U8WBF3</accession>
<evidence type="ECO:0000313" key="3">
    <source>
        <dbReference type="Proteomes" id="UP000290013"/>
    </source>
</evidence>
<dbReference type="KEGG" id="ctai:NCTC12078_01687"/>
<dbReference type="GeneID" id="84649600"/>
<dbReference type="InterPro" id="IPR001387">
    <property type="entry name" value="Cro/C1-type_HTH"/>
</dbReference>
<dbReference type="CDD" id="cd00093">
    <property type="entry name" value="HTH_XRE"/>
    <property type="match status" value="1"/>
</dbReference>
<dbReference type="SMART" id="SM00530">
    <property type="entry name" value="HTH_XRE"/>
    <property type="match status" value="1"/>
</dbReference>
<dbReference type="RefSeq" id="WP_019974895.1">
    <property type="nucleotide sequence ID" value="NZ_LR215974.1"/>
</dbReference>
<sequence>MAFGKHIKRLRESKGLFLREVGAALELDSAFISKVENEERPLPRKHIEKLAEFLNTPIDELLVLWFSDKIKGLIDDKEIGKQALKIVLKELNAIKNNAD</sequence>
<proteinExistence type="predicted"/>
<dbReference type="Gene3D" id="1.10.260.40">
    <property type="entry name" value="lambda repressor-like DNA-binding domains"/>
    <property type="match status" value="1"/>
</dbReference>
<evidence type="ECO:0000259" key="1">
    <source>
        <dbReference type="PROSITE" id="PS50943"/>
    </source>
</evidence>
<dbReference type="SUPFAM" id="SSF47413">
    <property type="entry name" value="lambda repressor-like DNA-binding domains"/>
    <property type="match status" value="1"/>
</dbReference>
<dbReference type="AlphaFoldDB" id="A0A4U8WBF3"/>
<dbReference type="Proteomes" id="UP000290013">
    <property type="component" value="Chromosome"/>
</dbReference>
<dbReference type="Pfam" id="PF01381">
    <property type="entry name" value="HTH_3"/>
    <property type="match status" value="1"/>
</dbReference>